<comment type="caution">
    <text evidence="2">The sequence shown here is derived from an EMBL/GenBank/DDBJ whole genome shotgun (WGS) entry which is preliminary data.</text>
</comment>
<name>A0ABV2ASY5_9EUKA</name>
<sequence length="236" mass="28300">MRRRLPLNRVEEECSKNTTMSQRDESEIDEEEVKRALIEEARSVYVPPMMKPDQAPSKEVMARLEAEGWIYPTETEDRENAEMRRTLDEIYKEVEEKEPPKKPIKMISVHPPSEESTLYNEEDVTEEDYPPPFETQIEELEKLRLQRLIYKGEEERVDREKEAFIQLNRYEPFDPMTPKNIMLRKSLRKKMLSEREKRYPLGNHNNRKFPKYKESFQNQGMALQEQNSGTHGKWVY</sequence>
<protein>
    <submittedName>
        <fullName evidence="2">Uncharacterized protein</fullName>
    </submittedName>
</protein>
<gene>
    <name evidence="2" type="ORF">MHBO_004274</name>
</gene>
<evidence type="ECO:0000313" key="3">
    <source>
        <dbReference type="Proteomes" id="UP001439008"/>
    </source>
</evidence>
<proteinExistence type="predicted"/>
<keyword evidence="3" id="KW-1185">Reference proteome</keyword>
<dbReference type="Proteomes" id="UP001439008">
    <property type="component" value="Unassembled WGS sequence"/>
</dbReference>
<feature type="non-terminal residue" evidence="2">
    <location>
        <position position="236"/>
    </location>
</feature>
<organism evidence="2 3">
    <name type="scientific">Bonamia ostreae</name>
    <dbReference type="NCBI Taxonomy" id="126728"/>
    <lineage>
        <taxon>Eukaryota</taxon>
        <taxon>Sar</taxon>
        <taxon>Rhizaria</taxon>
        <taxon>Endomyxa</taxon>
        <taxon>Ascetosporea</taxon>
        <taxon>Haplosporida</taxon>
        <taxon>Bonamia</taxon>
    </lineage>
</organism>
<reference evidence="2 3" key="1">
    <citation type="journal article" date="2024" name="BMC Biol.">
        <title>Comparative genomics of Ascetosporea gives new insight into the evolutionary basis for animal parasitism in Rhizaria.</title>
        <authorList>
            <person name="Hiltunen Thoren M."/>
            <person name="Onut-Brannstrom I."/>
            <person name="Alfjorden A."/>
            <person name="Peckova H."/>
            <person name="Swords F."/>
            <person name="Hooper C."/>
            <person name="Holzer A.S."/>
            <person name="Bass D."/>
            <person name="Burki F."/>
        </authorList>
    </citation>
    <scope>NUCLEOTIDE SEQUENCE [LARGE SCALE GENOMIC DNA]</scope>
    <source>
        <strain evidence="2">20-A016</strain>
    </source>
</reference>
<feature type="region of interest" description="Disordered" evidence="1">
    <location>
        <begin position="95"/>
        <end position="128"/>
    </location>
</feature>
<evidence type="ECO:0000313" key="2">
    <source>
        <dbReference type="EMBL" id="MES1922752.1"/>
    </source>
</evidence>
<evidence type="ECO:0000256" key="1">
    <source>
        <dbReference type="SAM" id="MobiDB-lite"/>
    </source>
</evidence>
<dbReference type="EMBL" id="JBDODL010003590">
    <property type="protein sequence ID" value="MES1922752.1"/>
    <property type="molecule type" value="Genomic_DNA"/>
</dbReference>
<accession>A0ABV2ASY5</accession>